<evidence type="ECO:0000313" key="1">
    <source>
        <dbReference type="EMBL" id="VYT75679.1"/>
    </source>
</evidence>
<dbReference type="AlphaFoldDB" id="A0A6N2Z8I3"/>
<name>A0A6N2Z8I3_9BACT</name>
<protein>
    <submittedName>
        <fullName evidence="1">Uncharacterized protein</fullName>
    </submittedName>
</protein>
<organism evidence="1">
    <name type="scientific">Paraprevotella clara</name>
    <dbReference type="NCBI Taxonomy" id="454154"/>
    <lineage>
        <taxon>Bacteria</taxon>
        <taxon>Pseudomonadati</taxon>
        <taxon>Bacteroidota</taxon>
        <taxon>Bacteroidia</taxon>
        <taxon>Bacteroidales</taxon>
        <taxon>Prevotellaceae</taxon>
        <taxon>Paraprevotella</taxon>
    </lineage>
</organism>
<sequence>MKMREMRRICDVPKEQLEAEMRQFAQKKVGSVKAARSFLRSVGMEIKKDGTVVVPTKLP</sequence>
<accession>A0A6N2Z8I3</accession>
<dbReference type="RefSeq" id="WP_281792855.1">
    <property type="nucleotide sequence ID" value="NZ_AP025941.1"/>
</dbReference>
<reference evidence="1" key="1">
    <citation type="submission" date="2019-11" db="EMBL/GenBank/DDBJ databases">
        <authorList>
            <person name="Feng L."/>
        </authorList>
    </citation>
    <scope>NUCLEOTIDE SEQUENCE</scope>
    <source>
        <strain evidence="1">PclaraLFYP37</strain>
    </source>
</reference>
<dbReference type="EMBL" id="CACRUT010000006">
    <property type="protein sequence ID" value="VYT75679.1"/>
    <property type="molecule type" value="Genomic_DNA"/>
</dbReference>
<proteinExistence type="predicted"/>
<gene>
    <name evidence="1" type="ORF">PCLFYP37_01040</name>
</gene>